<evidence type="ECO:0000313" key="5">
    <source>
        <dbReference type="EMBL" id="KYM99117.1"/>
    </source>
</evidence>
<evidence type="ECO:0000313" key="6">
    <source>
        <dbReference type="Proteomes" id="UP000078542"/>
    </source>
</evidence>
<dbReference type="Gene3D" id="3.30.70.330">
    <property type="match status" value="1"/>
</dbReference>
<feature type="region of interest" description="Disordered" evidence="3">
    <location>
        <begin position="1"/>
        <end position="22"/>
    </location>
</feature>
<dbReference type="PROSITE" id="PS50102">
    <property type="entry name" value="RRM"/>
    <property type="match status" value="1"/>
</dbReference>
<feature type="domain" description="RRM" evidence="4">
    <location>
        <begin position="28"/>
        <end position="98"/>
    </location>
</feature>
<dbReference type="PANTHER" id="PTHR48025">
    <property type="entry name" value="OS02G0815200 PROTEIN"/>
    <property type="match status" value="1"/>
</dbReference>
<feature type="compositionally biased region" description="Polar residues" evidence="3">
    <location>
        <begin position="10"/>
        <end position="22"/>
    </location>
</feature>
<dbReference type="GO" id="GO:0003729">
    <property type="term" value="F:mRNA binding"/>
    <property type="evidence" value="ECO:0007669"/>
    <property type="project" value="TreeGrafter"/>
</dbReference>
<dbReference type="STRING" id="456900.A0A195CE87"/>
<accession>A0A195CE87</accession>
<proteinExistence type="predicted"/>
<name>A0A195CE87_9HYME</name>
<dbReference type="InterPro" id="IPR050502">
    <property type="entry name" value="Euk_RNA-bind_prot"/>
</dbReference>
<feature type="region of interest" description="Disordered" evidence="3">
    <location>
        <begin position="89"/>
        <end position="136"/>
    </location>
</feature>
<dbReference type="InterPro" id="IPR035979">
    <property type="entry name" value="RBD_domain_sf"/>
</dbReference>
<dbReference type="EMBL" id="KQ977873">
    <property type="protein sequence ID" value="KYM99117.1"/>
    <property type="molecule type" value="Genomic_DNA"/>
</dbReference>
<dbReference type="SMART" id="SM00360">
    <property type="entry name" value="RRM"/>
    <property type="match status" value="1"/>
</dbReference>
<dbReference type="SUPFAM" id="SSF54928">
    <property type="entry name" value="RNA-binding domain, RBD"/>
    <property type="match status" value="1"/>
</dbReference>
<dbReference type="KEGG" id="ccoa:108777005"/>
<dbReference type="PANTHER" id="PTHR48025:SF26">
    <property type="entry name" value="HETEROGENEOUS NUCLEAR RIBONUCLEOPROTEIN M-RELATED"/>
    <property type="match status" value="1"/>
</dbReference>
<evidence type="ECO:0000256" key="2">
    <source>
        <dbReference type="PROSITE-ProRule" id="PRU00176"/>
    </source>
</evidence>
<dbReference type="OrthoDB" id="1879688at2759"/>
<feature type="compositionally biased region" description="Polar residues" evidence="3">
    <location>
        <begin position="320"/>
        <end position="335"/>
    </location>
</feature>
<evidence type="ECO:0000256" key="3">
    <source>
        <dbReference type="SAM" id="MobiDB-lite"/>
    </source>
</evidence>
<dbReference type="InterPro" id="IPR012677">
    <property type="entry name" value="Nucleotide-bd_a/b_plait_sf"/>
</dbReference>
<dbReference type="GO" id="GO:0005634">
    <property type="term" value="C:nucleus"/>
    <property type="evidence" value="ECO:0007669"/>
    <property type="project" value="TreeGrafter"/>
</dbReference>
<organism evidence="5 6">
    <name type="scientific">Cyphomyrmex costatus</name>
    <dbReference type="NCBI Taxonomy" id="456900"/>
    <lineage>
        <taxon>Eukaryota</taxon>
        <taxon>Metazoa</taxon>
        <taxon>Ecdysozoa</taxon>
        <taxon>Arthropoda</taxon>
        <taxon>Hexapoda</taxon>
        <taxon>Insecta</taxon>
        <taxon>Pterygota</taxon>
        <taxon>Neoptera</taxon>
        <taxon>Endopterygota</taxon>
        <taxon>Hymenoptera</taxon>
        <taxon>Apocrita</taxon>
        <taxon>Aculeata</taxon>
        <taxon>Formicoidea</taxon>
        <taxon>Formicidae</taxon>
        <taxon>Myrmicinae</taxon>
        <taxon>Cyphomyrmex</taxon>
    </lineage>
</organism>
<sequence>MDTSVGYHATTETSAAGTMVSSNQPRKTKIFVGRLPENCRNDELRQLFLRFGEVTECDVMNRYGFVHMAREEDAASAIKALHNSNFKGATINVEQSTGKSRGGGGGRRDDRRGGPMRGGRGGRDGGRDARPGPYNDRRVLPIQLVGYDGSAAGGVATGYTDYNRGAGDFSGRGADFGAGYGDRGAYGQNVGGAAMGYTSTAPGMGGGYGPAAGTVGGYGPTGAADYGRTADYGRADFGARTDYGVGGGMAGDFNRGAPGPVDYGRTDNFGASRTVDYTARNDYDRSAAGPMRNGGAVATTGYGTGYTDVGYDESHWPMSTGPSYSTGAPSYSTGPGPQADMFSRRPGSAVPSGGYPPVASGYAEGYDRPDAYGPPRGGGRFPGPADAMPPRY</sequence>
<reference evidence="5 6" key="1">
    <citation type="submission" date="2016-03" db="EMBL/GenBank/DDBJ databases">
        <title>Cyphomyrmex costatus WGS genome.</title>
        <authorList>
            <person name="Nygaard S."/>
            <person name="Hu H."/>
            <person name="Boomsma J."/>
            <person name="Zhang G."/>
        </authorList>
    </citation>
    <scope>NUCLEOTIDE SEQUENCE [LARGE SCALE GENOMIC DNA]</scope>
    <source>
        <strain evidence="5">MS0001</strain>
        <tissue evidence="5">Whole body</tissue>
    </source>
</reference>
<keyword evidence="1 2" id="KW-0694">RNA-binding</keyword>
<dbReference type="InterPro" id="IPR000504">
    <property type="entry name" value="RRM_dom"/>
</dbReference>
<protein>
    <submittedName>
        <fullName evidence="5">RNA-binding protein 14</fullName>
    </submittedName>
</protein>
<dbReference type="Proteomes" id="UP000078542">
    <property type="component" value="Unassembled WGS sequence"/>
</dbReference>
<feature type="region of interest" description="Disordered" evidence="3">
    <location>
        <begin position="320"/>
        <end position="392"/>
    </location>
</feature>
<evidence type="ECO:0000259" key="4">
    <source>
        <dbReference type="PROSITE" id="PS50102"/>
    </source>
</evidence>
<keyword evidence="6" id="KW-1185">Reference proteome</keyword>
<feature type="compositionally biased region" description="Polar residues" evidence="3">
    <location>
        <begin position="89"/>
        <end position="99"/>
    </location>
</feature>
<dbReference type="Pfam" id="PF00076">
    <property type="entry name" value="RRM_1"/>
    <property type="match status" value="1"/>
</dbReference>
<dbReference type="AlphaFoldDB" id="A0A195CE87"/>
<dbReference type="CDD" id="cd12343">
    <property type="entry name" value="RRM1_2_CoAA_like"/>
    <property type="match status" value="1"/>
</dbReference>
<gene>
    <name evidence="5" type="ORF">ALC62_10086</name>
</gene>
<feature type="compositionally biased region" description="Basic and acidic residues" evidence="3">
    <location>
        <begin position="121"/>
        <end position="136"/>
    </location>
</feature>
<evidence type="ECO:0000256" key="1">
    <source>
        <dbReference type="ARBA" id="ARBA00022884"/>
    </source>
</evidence>